<reference evidence="12" key="1">
    <citation type="submission" date="2021-03" db="EMBL/GenBank/DDBJ databases">
        <authorList>
            <person name="Jaffe A."/>
        </authorList>
    </citation>
    <scope>NUCLEOTIDE SEQUENCE</scope>
    <source>
        <strain evidence="12">RIFCSPLOWO2_01_FULL_AR10_48_17</strain>
    </source>
</reference>
<dbReference type="InterPro" id="IPR011335">
    <property type="entry name" value="Restrct_endonuc-II-like"/>
</dbReference>
<evidence type="ECO:0000256" key="1">
    <source>
        <dbReference type="ARBA" id="ARBA00001946"/>
    </source>
</evidence>
<evidence type="ECO:0000256" key="7">
    <source>
        <dbReference type="ARBA" id="ARBA00022842"/>
    </source>
</evidence>
<dbReference type="GO" id="GO:0006281">
    <property type="term" value="P:DNA repair"/>
    <property type="evidence" value="ECO:0007669"/>
    <property type="project" value="UniProtKB-KW"/>
</dbReference>
<evidence type="ECO:0000256" key="4">
    <source>
        <dbReference type="ARBA" id="ARBA00022759"/>
    </source>
</evidence>
<evidence type="ECO:0000256" key="3">
    <source>
        <dbReference type="ARBA" id="ARBA00022723"/>
    </source>
</evidence>
<dbReference type="InterPro" id="IPR011856">
    <property type="entry name" value="tRNA_endonuc-like_dom_sf"/>
</dbReference>
<evidence type="ECO:0000256" key="9">
    <source>
        <dbReference type="ARBA" id="ARBA00023172"/>
    </source>
</evidence>
<dbReference type="GO" id="GO:0003677">
    <property type="term" value="F:DNA binding"/>
    <property type="evidence" value="ECO:0007669"/>
    <property type="project" value="UniProtKB-KW"/>
</dbReference>
<keyword evidence="5" id="KW-0227">DNA damage</keyword>
<keyword evidence="4" id="KW-0255">Endonuclease</keyword>
<comment type="catalytic activity">
    <reaction evidence="11">
        <text>Endonucleolytic cleavage at a junction such as a reciprocal single-stranded crossover between two homologous DNA duplexes (Holliday junction).</text>
        <dbReference type="EC" id="3.1.21.10"/>
    </reaction>
</comment>
<evidence type="ECO:0000256" key="10">
    <source>
        <dbReference type="ARBA" id="ARBA00023204"/>
    </source>
</evidence>
<dbReference type="GO" id="GO:0046872">
    <property type="term" value="F:metal ion binding"/>
    <property type="evidence" value="ECO:0007669"/>
    <property type="project" value="UniProtKB-KW"/>
</dbReference>
<dbReference type="GO" id="GO:0008821">
    <property type="term" value="F:crossover junction DNA endonuclease activity"/>
    <property type="evidence" value="ECO:0007669"/>
    <property type="project" value="UniProtKB-EC"/>
</dbReference>
<protein>
    <submittedName>
        <fullName evidence="12">Holliday junction resolvase</fullName>
    </submittedName>
</protein>
<reference evidence="12" key="2">
    <citation type="submission" date="2021-05" db="EMBL/GenBank/DDBJ databases">
        <title>Protein family content uncovers lineage relationships and bacterial pathway maintenance mechanisms in DPANN archaea.</title>
        <authorList>
            <person name="Castelle C.J."/>
            <person name="Meheust R."/>
            <person name="Jaffe A.L."/>
            <person name="Seitz K."/>
            <person name="Gong X."/>
            <person name="Baker B.J."/>
            <person name="Banfield J.F."/>
        </authorList>
    </citation>
    <scope>NUCLEOTIDE SEQUENCE</scope>
    <source>
        <strain evidence="12">RIFCSPLOWO2_01_FULL_AR10_48_17</strain>
    </source>
</reference>
<keyword evidence="3" id="KW-0479">Metal-binding</keyword>
<dbReference type="AlphaFoldDB" id="A0A8T4L388"/>
<comment type="cofactor">
    <cofactor evidence="1">
        <name>Mg(2+)</name>
        <dbReference type="ChEBI" id="CHEBI:18420"/>
    </cofactor>
</comment>
<dbReference type="SUPFAM" id="SSF52980">
    <property type="entry name" value="Restriction endonuclease-like"/>
    <property type="match status" value="1"/>
</dbReference>
<evidence type="ECO:0000256" key="2">
    <source>
        <dbReference type="ARBA" id="ARBA00022722"/>
    </source>
</evidence>
<dbReference type="EMBL" id="JAGVWC010000008">
    <property type="protein sequence ID" value="MBS3061241.1"/>
    <property type="molecule type" value="Genomic_DNA"/>
</dbReference>
<accession>A0A8T4L388</accession>
<name>A0A8T4L388_9ARCH</name>
<evidence type="ECO:0000256" key="5">
    <source>
        <dbReference type="ARBA" id="ARBA00022763"/>
    </source>
</evidence>
<evidence type="ECO:0000256" key="6">
    <source>
        <dbReference type="ARBA" id="ARBA00022801"/>
    </source>
</evidence>
<evidence type="ECO:0000313" key="12">
    <source>
        <dbReference type="EMBL" id="MBS3061241.1"/>
    </source>
</evidence>
<dbReference type="InterPro" id="IPR002732">
    <property type="entry name" value="Hjc"/>
</dbReference>
<comment type="caution">
    <text evidence="12">The sequence shown here is derived from an EMBL/GenBank/DDBJ whole genome shotgun (WGS) entry which is preliminary data.</text>
</comment>
<proteinExistence type="predicted"/>
<keyword evidence="8" id="KW-0238">DNA-binding</keyword>
<dbReference type="GO" id="GO:0006310">
    <property type="term" value="P:DNA recombination"/>
    <property type="evidence" value="ECO:0007669"/>
    <property type="project" value="UniProtKB-KW"/>
</dbReference>
<dbReference type="PIRSF" id="PIRSF004985">
    <property type="entry name" value="Hlld_jn_rslvs_ar"/>
    <property type="match status" value="1"/>
</dbReference>
<evidence type="ECO:0000256" key="8">
    <source>
        <dbReference type="ARBA" id="ARBA00023125"/>
    </source>
</evidence>
<dbReference type="NCBIfam" id="NF040854">
    <property type="entry name" value="Hol_resolv_Hjc"/>
    <property type="match status" value="1"/>
</dbReference>
<keyword evidence="2" id="KW-0540">Nuclease</keyword>
<keyword evidence="10" id="KW-0234">DNA repair</keyword>
<sequence length="136" mass="15041">MSHYNKGSAAERELIGLFYDQGFAVVRAAGSGTNALTSPDLVVLRNGKAFAVEAKAWAKNNLSIDRIQFDDLLLWAKKAGCTALFAWKYPRQGWFFLLPEAFHETGRGFAISYKDAIAKKIDFNVLIGAQTVLNKP</sequence>
<organism evidence="12 13">
    <name type="scientific">Candidatus Iainarchaeum sp</name>
    <dbReference type="NCBI Taxonomy" id="3101447"/>
    <lineage>
        <taxon>Archaea</taxon>
        <taxon>Candidatus Iainarchaeota</taxon>
        <taxon>Candidatus Iainarchaeia</taxon>
        <taxon>Candidatus Iainarchaeales</taxon>
        <taxon>Candidatus Iainarchaeaceae</taxon>
        <taxon>Candidatus Iainarchaeum</taxon>
    </lineage>
</organism>
<dbReference type="PANTHER" id="PTHR39651:SF1">
    <property type="entry name" value="HOLLIDAY JUNCTION RESOLVASE HJC"/>
    <property type="match status" value="1"/>
</dbReference>
<dbReference type="Pfam" id="PF01870">
    <property type="entry name" value="Hjc"/>
    <property type="match status" value="1"/>
</dbReference>
<gene>
    <name evidence="12" type="ORF">J4215_01505</name>
</gene>
<dbReference type="Gene3D" id="3.40.1350.10">
    <property type="match status" value="1"/>
</dbReference>
<keyword evidence="9" id="KW-0233">DNA recombination</keyword>
<keyword evidence="7" id="KW-0460">Magnesium</keyword>
<dbReference type="InterPro" id="IPR014428">
    <property type="entry name" value="Hjc_arc"/>
</dbReference>
<evidence type="ECO:0000313" key="13">
    <source>
        <dbReference type="Proteomes" id="UP000675968"/>
    </source>
</evidence>
<dbReference type="PANTHER" id="PTHR39651">
    <property type="entry name" value="HOLLIDAY JUNCTION RESOLVASE HJC"/>
    <property type="match status" value="1"/>
</dbReference>
<dbReference type="Proteomes" id="UP000675968">
    <property type="component" value="Unassembled WGS sequence"/>
</dbReference>
<evidence type="ECO:0000256" key="11">
    <source>
        <dbReference type="ARBA" id="ARBA00029354"/>
    </source>
</evidence>
<keyword evidence="6" id="KW-0378">Hydrolase</keyword>